<dbReference type="PROSITE" id="PS50194">
    <property type="entry name" value="FILAMIN_REPEAT"/>
    <property type="match status" value="2"/>
</dbReference>
<evidence type="ECO:0000256" key="11">
    <source>
        <dbReference type="ARBA" id="ARBA00022777"/>
    </source>
</evidence>
<evidence type="ECO:0000256" key="7">
    <source>
        <dbReference type="ARBA" id="ARBA00022679"/>
    </source>
</evidence>
<dbReference type="PANTHER" id="PTHR37833:SF1">
    <property type="entry name" value="SIGNAL PEPTIDE PROTEIN"/>
    <property type="match status" value="1"/>
</dbReference>
<evidence type="ECO:0000256" key="17">
    <source>
        <dbReference type="ARBA" id="ARBA00023157"/>
    </source>
</evidence>
<feature type="compositionally biased region" description="Gly residues" evidence="21">
    <location>
        <begin position="304"/>
        <end position="346"/>
    </location>
</feature>
<feature type="region of interest" description="Disordered" evidence="21">
    <location>
        <begin position="181"/>
        <end position="202"/>
    </location>
</feature>
<feature type="compositionally biased region" description="Polar residues" evidence="21">
    <location>
        <begin position="2228"/>
        <end position="2241"/>
    </location>
</feature>
<evidence type="ECO:0000256" key="21">
    <source>
        <dbReference type="SAM" id="MobiDB-lite"/>
    </source>
</evidence>
<dbReference type="InterPro" id="IPR053879">
    <property type="entry name" value="HYDIN_VesB_CFA65-like_Ig"/>
</dbReference>
<dbReference type="SUPFAM" id="SSF52025">
    <property type="entry name" value="PA domain"/>
    <property type="match status" value="1"/>
</dbReference>
<dbReference type="Pfam" id="PF22544">
    <property type="entry name" value="HYDIN_VesB_CFA65-like_Ig"/>
    <property type="match status" value="5"/>
</dbReference>
<feature type="compositionally biased region" description="Low complexity" evidence="21">
    <location>
        <begin position="285"/>
        <end position="303"/>
    </location>
</feature>
<evidence type="ECO:0000256" key="4">
    <source>
        <dbReference type="ARBA" id="ARBA00011902"/>
    </source>
</evidence>
<keyword evidence="25" id="KW-1185">Reference proteome</keyword>
<dbReference type="InterPro" id="IPR002126">
    <property type="entry name" value="Cadherin-like_dom"/>
</dbReference>
<keyword evidence="7" id="KW-0808">Transferase</keyword>
<dbReference type="SUPFAM" id="SSF117281">
    <property type="entry name" value="Kelch motif"/>
    <property type="match status" value="1"/>
</dbReference>
<comment type="caution">
    <text evidence="24">The sequence shown here is derived from an EMBL/GenBank/DDBJ whole genome shotgun (WGS) entry which is preliminary data.</text>
</comment>
<dbReference type="Gene3D" id="2.60.40.10">
    <property type="entry name" value="Immunoglobulins"/>
    <property type="match status" value="9"/>
</dbReference>
<dbReference type="RefSeq" id="WP_146855159.1">
    <property type="nucleotide sequence ID" value="NZ_BKAG01000060.1"/>
</dbReference>
<evidence type="ECO:0000256" key="22">
    <source>
        <dbReference type="SAM" id="SignalP"/>
    </source>
</evidence>
<proteinExistence type="predicted"/>
<keyword evidence="17" id="KW-1015">Disulfide bond</keyword>
<evidence type="ECO:0000256" key="9">
    <source>
        <dbReference type="ARBA" id="ARBA00022729"/>
    </source>
</evidence>
<keyword evidence="5" id="KW-1003">Cell membrane</keyword>
<keyword evidence="12" id="KW-0067">ATP-binding</keyword>
<dbReference type="GO" id="GO:0005737">
    <property type="term" value="C:cytoplasm"/>
    <property type="evidence" value="ECO:0007669"/>
    <property type="project" value="UniProtKB-SubCell"/>
</dbReference>
<dbReference type="Gene3D" id="2.60.120.260">
    <property type="entry name" value="Galactose-binding domain-like"/>
    <property type="match status" value="1"/>
</dbReference>
<evidence type="ECO:0000256" key="10">
    <source>
        <dbReference type="ARBA" id="ARBA00022741"/>
    </source>
</evidence>
<sequence length="2819" mass="281923">MNPPIIPFLALSRMKGGLLSALASLALLTGGIQAAEIVVEQPAGTGLTDNAATTTFTSVIAGSTGTTKTYTITNLVSSSGNLTGINVILTGAGATNFTLDKTGLATSLIPGASTTFTVAFSPLSTGAKTCGLEIASNDTDENPFNITLAGTGAATTVTLSSTGSAQTVTIPDGVGSFTVEAWGGGGSGSGGSPTGHGGGGGGGGAYARKVINGPLNPTYSVFVGAAGQDSTLNTNVVVAKAGSAGTTTSAGAGGSATASVGDVKRKGGDGAYTGSYNSGSGGGSSASPSADGDVGQNATNNGTPGTGGAGWGTGTPAEGSGGGGGGNSGAGTAGTLPGGGGGGGGRMVTTTGAGAAGRVVLTFAASLPEIDVQGNAQSIVDGDITPDLADHTSFGDVLLGGSATRTYTITNLGTAPLTLGTVGVTGSGFSVASQPIPPVAPGGSTTFDITFTPAATGVSSGTVSFSHNDTDENPYNFSVQGNGIVIPIIVTNPSFSLGTAGQAFSETFTQTNAVGTATFTTASTLPNGLTLSTAGILSGTPLQTGIFPIVVTCTDSNGTIGTGSIYNLTIFCQSISVGVPSNANGTAGMSFSETFTEAGAIGGATFTTASTLPTGVSLSTGGTLSGIPLTIGTYPVVVTVTDGNSCTGVSFTYNLSIGCQVITVNNPLNASGTVNASFSESFTQMGAEGTATFTTASILPNGITLATNGVLSGIPTQDGSFPVVVTVADSNGCIGTGATYNLVIAPVYPEIAVFDGNGTGGTERTDNSGTHDFGSVNTGSSSTAQTFTIQNTGMATLMNLSVSSTNPTEFGFSQPMNESLAPGATTTFTVTFSPSSAGTRSGLISISSNDSDENPFRINVSGTGLALNTAPVITSYSGVVNVPISLNENGLGIYATVTATDADVPAQTLTYSLSGPDAALFYLTPGGQLLSRTALDFEMPTDQGGNNVYEVTVTVTDDGSPNLSAVQNFAFTILNVNDAPTLTPIPDQTLAVGGSTGPIAFTIGDTEPTPVITVLSPAGIAGTRRAGTASFGPAMFNVTANVEMANPAQATGPLVNAAACVGKIVIVDRGINSFIAKAAAVQAAGGVGMILVNNVPGVAAPAMGGTDPTISIPILSLSLEDGAVLKASVLSGPVIATLDSNGEPALRLTVTATSSNTTLVPNANIVLGGTGAARTVAVTPAAGQSGLTVITVTVSDGTLTSSREFLVFVGGPAPYTVFTETFEDAADGYDVNGWNHTPLTGSPDWVWSTARSHSATHSWYAQSGINNARRALLSPLISVTSTSQISFYHTYAFEIQPGLEYDGGTLEYSADGMTWSTVPDAAFVSGGFNGTVAQNFATGNVLKGKRAWVGGTAGALTQVVVNLASFANGQTIRLRWHAGDDQSTVEEGWYVDEVVLTGASPEIAVFNGIAPPANERTDNAGTHNFGSLNTNSSSAAQIFTIQNAGTADLTLGTVTLTGADPGQFIVTQPASTTLAANATTTFTVTFSPNSVGGAKSAVANIASNDSDENPFEINVSGTAVVPVPIQTSFAFTGADQTFVVPAGVTSVTVKLWGGGGGAGGGSGSFVSGNLAVSPNETLTIIAGGGGAVSPSSGATPNAYGGGGRGVGDDGSRFGGGGGGRSAIRRGSTELVTAGAGGGGNQGTAFGGAGGLINGGNASNGAVGSGGTQLAGGAKPTGVSSAANGAQFLGGDGQGGGIPGGGGGGSGFYGGGGGGNDAQYGGGGGGSSFTSNLTSFAGQAGLTGTGTGVAPGGTSDLAYTVPVGRGGPTASAGGNGLVIITYLATPQPEIAVFNGASTAPGDARTDNAGTHVFGNVITSGSSTAQTFTIQNTGTADLTLGTVTLTGADAGQFSVTQPGSATLAANANTTFTVTFSPTFLGTKSAVVNIASNDGDENPFEINVSGTGISPAEIAVEDYFNADLVDNNAFYRVPFGTTDVGTSITRSFTLKNTGSGALSIGAISFDGDGRAAFALTTPPPASIAPGGQATFAVTFTALNEGGHRATMHIVNGDLDENPFDIRIGGVGTDTTGGTWTGSPALIDLPPDGSFYADGLNFGTDLGFVPTPEQKYTFINIQGALPARVVGHFNDLPDGGVVAMSFNGVIYYFQADYEGGTEGNDLVLTNFTPESSPMWKWVSGPSSRNGVGIYGEQHEASETNNPGARQGAMNWLGANGNLWLFGGYGYGTALTNPPRWLNDLWEFDRASGQWIWHTGSTTHSVDSTYGDMGSSDPANTPGSRHTGSTWTDSSGSLWLYGGFSKGSWNSDLWRYRPDTGEWTWMNGANTPNAAPVRGTLGVADPANTPGARSSATTWFVPGAPDPIDFVPGGKLYLFGGYNGTTYYNDLWSYDLLTEQWTWLGGGSAPNQNGVYGTQGVAAPANLPGSRRDATAFVGHDGSLYLFGGLGYDASSPSRGDLNDLWKFDPAAGQNGLWTWVNGSNATGAAGTYGTLNAPAAGNSPPARSAGSGWATVDGKLWLVGGFKNSNHSYNDVWIFDPGTGLWTWKQGASGAVWANGVYGEQGVAAAGNQPGARFTPSTWVTLNGTLWVFGGGGADAFGNTGRMSDLWSYGIPNRDGAPLDNFTPAPFPDEFIVNASPNAYSATAGTEAYVPVSGQLAGTDADGDKIIFSSTSATTVSQGTLTLNADGTWTYTPAFGFTGIAAFQFRASDNYGGRSAVKTLVITVITNPADSDGDGLADAFERSMWGDLASADGDGDADFDGQSNYFEFLAGTNPLSGSETLSTAPSIAGTASASGGIQLQLNHVRPGVYYHLETSSNLEQWSRAGTFTFDVAGSATIEDPTPSTGAPKFYRMSLEATSAVILP</sequence>
<organism evidence="24 25">
    <name type="scientific">Brevifollis gellanilyticus</name>
    <dbReference type="NCBI Taxonomy" id="748831"/>
    <lineage>
        <taxon>Bacteria</taxon>
        <taxon>Pseudomonadati</taxon>
        <taxon>Verrucomicrobiota</taxon>
        <taxon>Verrucomicrobiia</taxon>
        <taxon>Verrucomicrobiales</taxon>
        <taxon>Verrucomicrobiaceae</taxon>
    </lineage>
</organism>
<dbReference type="Pfam" id="PF12810">
    <property type="entry name" value="ALK_LTK_GRD"/>
    <property type="match status" value="1"/>
</dbReference>
<feature type="domain" description="Cadherin" evidence="23">
    <location>
        <begin position="893"/>
        <end position="982"/>
    </location>
</feature>
<dbReference type="InterPro" id="IPR013783">
    <property type="entry name" value="Ig-like_fold"/>
</dbReference>
<keyword evidence="11" id="KW-0418">Kinase</keyword>
<evidence type="ECO:0000256" key="8">
    <source>
        <dbReference type="ARBA" id="ARBA00022692"/>
    </source>
</evidence>
<evidence type="ECO:0000256" key="20">
    <source>
        <dbReference type="ARBA" id="ARBA00023273"/>
    </source>
</evidence>
<feature type="signal peptide" evidence="22">
    <location>
        <begin position="1"/>
        <end position="34"/>
    </location>
</feature>
<keyword evidence="8" id="KW-0812">Transmembrane</keyword>
<evidence type="ECO:0000259" key="23">
    <source>
        <dbReference type="PROSITE" id="PS50268"/>
    </source>
</evidence>
<keyword evidence="16" id="KW-0829">Tyrosine-protein kinase</keyword>
<dbReference type="GO" id="GO:0007156">
    <property type="term" value="P:homophilic cell adhesion via plasma membrane adhesion molecules"/>
    <property type="evidence" value="ECO:0007669"/>
    <property type="project" value="InterPro"/>
</dbReference>
<gene>
    <name evidence="24" type="ORF">BGE01nite_51400</name>
</gene>
<dbReference type="Gene3D" id="2.60.40.60">
    <property type="entry name" value="Cadherins"/>
    <property type="match status" value="1"/>
</dbReference>
<dbReference type="OrthoDB" id="200449at2"/>
<feature type="region of interest" description="Disordered" evidence="21">
    <location>
        <begin position="244"/>
        <end position="346"/>
    </location>
</feature>
<name>A0A512MGJ5_9BACT</name>
<dbReference type="Pfam" id="PF21722">
    <property type="entry name" value="Gly_rich_2"/>
    <property type="match status" value="1"/>
</dbReference>
<feature type="region of interest" description="Disordered" evidence="21">
    <location>
        <begin position="1600"/>
        <end position="1624"/>
    </location>
</feature>
<dbReference type="InterPro" id="IPR015915">
    <property type="entry name" value="Kelch-typ_b-propeller"/>
</dbReference>
<dbReference type="Gene3D" id="2.120.10.80">
    <property type="entry name" value="Kelch-type beta propeller"/>
    <property type="match status" value="2"/>
</dbReference>
<dbReference type="Pfam" id="PF17963">
    <property type="entry name" value="Big_9"/>
    <property type="match status" value="1"/>
</dbReference>
<keyword evidence="19" id="KW-0325">Glycoprotein</keyword>
<keyword evidence="10" id="KW-0547">Nucleotide-binding</keyword>
<feature type="region of interest" description="Disordered" evidence="21">
    <location>
        <begin position="2219"/>
        <end position="2241"/>
    </location>
</feature>
<dbReference type="Pfam" id="PF02225">
    <property type="entry name" value="PA"/>
    <property type="match status" value="1"/>
</dbReference>
<evidence type="ECO:0000313" key="25">
    <source>
        <dbReference type="Proteomes" id="UP000321577"/>
    </source>
</evidence>
<dbReference type="GO" id="GO:0005524">
    <property type="term" value="F:ATP binding"/>
    <property type="evidence" value="ECO:0007669"/>
    <property type="project" value="UniProtKB-KW"/>
</dbReference>
<dbReference type="PROSITE" id="PS50268">
    <property type="entry name" value="CADHERIN_2"/>
    <property type="match status" value="1"/>
</dbReference>
<dbReference type="CDD" id="cd11304">
    <property type="entry name" value="Cadherin_repeat"/>
    <property type="match status" value="1"/>
</dbReference>
<evidence type="ECO:0000256" key="12">
    <source>
        <dbReference type="ARBA" id="ARBA00022840"/>
    </source>
</evidence>
<evidence type="ECO:0000256" key="18">
    <source>
        <dbReference type="ARBA" id="ARBA00023170"/>
    </source>
</evidence>
<dbReference type="NCBIfam" id="NF012200">
    <property type="entry name" value="choice_anch_D"/>
    <property type="match status" value="6"/>
</dbReference>
<evidence type="ECO:0000256" key="5">
    <source>
        <dbReference type="ARBA" id="ARBA00022475"/>
    </source>
</evidence>
<protein>
    <recommendedName>
        <fullName evidence="4">receptor protein-tyrosine kinase</fullName>
        <ecNumber evidence="4">2.7.10.1</ecNumber>
    </recommendedName>
</protein>
<dbReference type="Gene3D" id="3.50.30.30">
    <property type="match status" value="1"/>
</dbReference>
<reference evidence="24 25" key="1">
    <citation type="submission" date="2019-07" db="EMBL/GenBank/DDBJ databases">
        <title>Whole genome shotgun sequence of Brevifollis gellanilyticus NBRC 108608.</title>
        <authorList>
            <person name="Hosoyama A."/>
            <person name="Uohara A."/>
            <person name="Ohji S."/>
            <person name="Ichikawa N."/>
        </authorList>
    </citation>
    <scope>NUCLEOTIDE SEQUENCE [LARGE SCALE GENOMIC DNA]</scope>
    <source>
        <strain evidence="24 25">NBRC 108608</strain>
    </source>
</reference>
<dbReference type="SMART" id="SM00112">
    <property type="entry name" value="CA"/>
    <property type="match status" value="1"/>
</dbReference>
<accession>A0A512MGJ5</accession>
<dbReference type="InterPro" id="IPR049304">
    <property type="entry name" value="Gly_rich_dom"/>
</dbReference>
<dbReference type="GO" id="GO:0004714">
    <property type="term" value="F:transmembrane receptor protein tyrosine kinase activity"/>
    <property type="evidence" value="ECO:0007669"/>
    <property type="project" value="UniProtKB-EC"/>
</dbReference>
<dbReference type="EMBL" id="BKAG01000060">
    <property type="protein sequence ID" value="GEP45849.1"/>
    <property type="molecule type" value="Genomic_DNA"/>
</dbReference>
<evidence type="ECO:0000313" key="24">
    <source>
        <dbReference type="EMBL" id="GEP45849.1"/>
    </source>
</evidence>
<keyword evidence="20" id="KW-0966">Cell projection</keyword>
<dbReference type="InterPro" id="IPR010221">
    <property type="entry name" value="VCBS_dom"/>
</dbReference>
<evidence type="ECO:0000256" key="14">
    <source>
        <dbReference type="ARBA" id="ARBA00023069"/>
    </source>
</evidence>
<comment type="subcellular location">
    <subcellularLocation>
        <location evidence="2">Cell membrane</location>
        <topology evidence="2">Single-pass type I membrane protein</topology>
    </subcellularLocation>
    <subcellularLocation>
        <location evidence="1">Cell projection</location>
        <location evidence="1">Cilium</location>
    </subcellularLocation>
    <subcellularLocation>
        <location evidence="3">Cytoplasm</location>
    </subcellularLocation>
</comment>
<keyword evidence="13" id="KW-1133">Transmembrane helix</keyword>
<dbReference type="InterPro" id="IPR055163">
    <property type="entry name" value="ALK/LTK-like_GRD"/>
</dbReference>
<evidence type="ECO:0000256" key="13">
    <source>
        <dbReference type="ARBA" id="ARBA00022989"/>
    </source>
</evidence>
<dbReference type="InterPro" id="IPR003137">
    <property type="entry name" value="PA_domain"/>
</dbReference>
<feature type="compositionally biased region" description="Low complexity" evidence="21">
    <location>
        <begin position="244"/>
        <end position="261"/>
    </location>
</feature>
<evidence type="ECO:0000256" key="6">
    <source>
        <dbReference type="ARBA" id="ARBA00022490"/>
    </source>
</evidence>
<dbReference type="GO" id="GO:0005886">
    <property type="term" value="C:plasma membrane"/>
    <property type="evidence" value="ECO:0007669"/>
    <property type="project" value="UniProtKB-SubCell"/>
</dbReference>
<dbReference type="InterPro" id="IPR015919">
    <property type="entry name" value="Cadherin-like_sf"/>
</dbReference>
<dbReference type="Pfam" id="PF01344">
    <property type="entry name" value="Kelch_1"/>
    <property type="match status" value="2"/>
</dbReference>
<keyword evidence="14" id="KW-0969">Cilium</keyword>
<dbReference type="PANTHER" id="PTHR37833">
    <property type="entry name" value="LIPOPROTEIN-RELATED"/>
    <property type="match status" value="1"/>
</dbReference>
<dbReference type="InterPro" id="IPR006652">
    <property type="entry name" value="Kelch_1"/>
</dbReference>
<evidence type="ECO:0000256" key="3">
    <source>
        <dbReference type="ARBA" id="ARBA00004496"/>
    </source>
</evidence>
<evidence type="ECO:0000256" key="1">
    <source>
        <dbReference type="ARBA" id="ARBA00004138"/>
    </source>
</evidence>
<dbReference type="Gene3D" id="2.60.40.2810">
    <property type="match status" value="1"/>
</dbReference>
<evidence type="ECO:0000256" key="2">
    <source>
        <dbReference type="ARBA" id="ARBA00004251"/>
    </source>
</evidence>
<dbReference type="SUPFAM" id="SSF49313">
    <property type="entry name" value="Cadherin-like"/>
    <property type="match status" value="4"/>
</dbReference>
<evidence type="ECO:0000256" key="19">
    <source>
        <dbReference type="ARBA" id="ARBA00023180"/>
    </source>
</evidence>
<keyword evidence="15" id="KW-0472">Membrane</keyword>
<feature type="compositionally biased region" description="Gly residues" evidence="21">
    <location>
        <begin position="182"/>
        <end position="202"/>
    </location>
</feature>
<dbReference type="InterPro" id="IPR046450">
    <property type="entry name" value="PA_dom_sf"/>
</dbReference>
<dbReference type="InterPro" id="IPR017868">
    <property type="entry name" value="Filamin/ABP280_repeat-like"/>
</dbReference>
<dbReference type="GO" id="GO:0005509">
    <property type="term" value="F:calcium ion binding"/>
    <property type="evidence" value="ECO:0007669"/>
    <property type="project" value="InterPro"/>
</dbReference>
<keyword evidence="18" id="KW-0675">Receptor</keyword>
<evidence type="ECO:0000256" key="15">
    <source>
        <dbReference type="ARBA" id="ARBA00023136"/>
    </source>
</evidence>
<keyword evidence="9 22" id="KW-0732">Signal</keyword>
<feature type="chain" id="PRO_5021702272" description="receptor protein-tyrosine kinase" evidence="22">
    <location>
        <begin position="35"/>
        <end position="2819"/>
    </location>
</feature>
<keyword evidence="6" id="KW-0963">Cytoplasm</keyword>
<dbReference type="Proteomes" id="UP000321577">
    <property type="component" value="Unassembled WGS sequence"/>
</dbReference>
<dbReference type="EC" id="2.7.10.1" evidence="4"/>
<dbReference type="NCBIfam" id="TIGR01965">
    <property type="entry name" value="VCBS_repeat"/>
    <property type="match status" value="1"/>
</dbReference>
<evidence type="ECO:0000256" key="16">
    <source>
        <dbReference type="ARBA" id="ARBA00023137"/>
    </source>
</evidence>